<dbReference type="Gene3D" id="1.20.1540.10">
    <property type="entry name" value="Rhomboid-like"/>
    <property type="match status" value="1"/>
</dbReference>
<protein>
    <submittedName>
        <fullName evidence="7">Rhombosortase</fullName>
        <ecNumber evidence="7">3.4.21.-</ecNumber>
    </submittedName>
</protein>
<dbReference type="NCBIfam" id="TIGR03902">
    <property type="entry name" value="rhom_GG_sort"/>
    <property type="match status" value="1"/>
</dbReference>
<dbReference type="GO" id="GO:0016020">
    <property type="term" value="C:membrane"/>
    <property type="evidence" value="ECO:0007669"/>
    <property type="project" value="UniProtKB-SubCell"/>
</dbReference>
<feature type="transmembrane region" description="Helical" evidence="5">
    <location>
        <begin position="120"/>
        <end position="141"/>
    </location>
</feature>
<feature type="transmembrane region" description="Helical" evidence="5">
    <location>
        <begin position="148"/>
        <end position="163"/>
    </location>
</feature>
<accession>A0A3P1SL72</accession>
<evidence type="ECO:0000256" key="3">
    <source>
        <dbReference type="ARBA" id="ARBA00022989"/>
    </source>
</evidence>
<evidence type="ECO:0000259" key="6">
    <source>
        <dbReference type="Pfam" id="PF01694"/>
    </source>
</evidence>
<feature type="domain" description="Peptidase S54 rhomboid" evidence="6">
    <location>
        <begin position="58"/>
        <end position="199"/>
    </location>
</feature>
<dbReference type="InterPro" id="IPR035952">
    <property type="entry name" value="Rhomboid-like_sf"/>
</dbReference>
<dbReference type="RefSeq" id="WP_124927752.1">
    <property type="nucleotide sequence ID" value="NZ_BMOH01000003.1"/>
</dbReference>
<evidence type="ECO:0000313" key="8">
    <source>
        <dbReference type="Proteomes" id="UP000267535"/>
    </source>
</evidence>
<keyword evidence="2 5" id="KW-0812">Transmembrane</keyword>
<dbReference type="Pfam" id="PF01694">
    <property type="entry name" value="Rhomboid"/>
    <property type="match status" value="1"/>
</dbReference>
<evidence type="ECO:0000256" key="1">
    <source>
        <dbReference type="ARBA" id="ARBA00004141"/>
    </source>
</evidence>
<dbReference type="AlphaFoldDB" id="A0A3P1SL72"/>
<dbReference type="EMBL" id="RQXV01000014">
    <property type="protein sequence ID" value="RRC97042.1"/>
    <property type="molecule type" value="Genomic_DNA"/>
</dbReference>
<proteinExistence type="predicted"/>
<evidence type="ECO:0000256" key="4">
    <source>
        <dbReference type="ARBA" id="ARBA00023136"/>
    </source>
</evidence>
<dbReference type="InterPro" id="IPR022764">
    <property type="entry name" value="Peptidase_S54_rhomboid_dom"/>
</dbReference>
<dbReference type="GO" id="GO:0004252">
    <property type="term" value="F:serine-type endopeptidase activity"/>
    <property type="evidence" value="ECO:0007669"/>
    <property type="project" value="InterPro"/>
</dbReference>
<feature type="transmembrane region" description="Helical" evidence="5">
    <location>
        <begin position="97"/>
        <end position="114"/>
    </location>
</feature>
<comment type="subcellular location">
    <subcellularLocation>
        <location evidence="1">Membrane</location>
        <topology evidence="1">Multi-pass membrane protein</topology>
    </subcellularLocation>
</comment>
<keyword evidence="3 5" id="KW-1133">Transmembrane helix</keyword>
<sequence>MFKSLYNHLRQLPVSATGSNTTSVPVCTLLMIMISTLLSQSPELFQLSYFDRELISEGQFWRLVSGHFSHTSLSHLGWDLLAFSLAAGYLERHSRKLLFISLAAAIVTVDALLLSDWAMITRYAGLSGILFSPLIFSLVIFALKQPSATGWLPLAICLIKLIWEQFSQVTLFSQSPWPAYPAAHLAGTVGALVCLAILISFPRLLSGGKFTKQIVTIDKS</sequence>
<keyword evidence="4 5" id="KW-0472">Membrane</keyword>
<dbReference type="EC" id="3.4.21.-" evidence="7"/>
<evidence type="ECO:0000313" key="7">
    <source>
        <dbReference type="EMBL" id="RRC97042.1"/>
    </source>
</evidence>
<dbReference type="Proteomes" id="UP000267535">
    <property type="component" value="Unassembled WGS sequence"/>
</dbReference>
<organism evidence="7 8">
    <name type="scientific">Amphritea balenae</name>
    <dbReference type="NCBI Taxonomy" id="452629"/>
    <lineage>
        <taxon>Bacteria</taxon>
        <taxon>Pseudomonadati</taxon>
        <taxon>Pseudomonadota</taxon>
        <taxon>Gammaproteobacteria</taxon>
        <taxon>Oceanospirillales</taxon>
        <taxon>Oceanospirillaceae</taxon>
        <taxon>Amphritea</taxon>
    </lineage>
</organism>
<evidence type="ECO:0000256" key="2">
    <source>
        <dbReference type="ARBA" id="ARBA00022692"/>
    </source>
</evidence>
<evidence type="ECO:0000256" key="5">
    <source>
        <dbReference type="SAM" id="Phobius"/>
    </source>
</evidence>
<dbReference type="OrthoDB" id="196054at2"/>
<reference evidence="7 8" key="1">
    <citation type="submission" date="2018-11" db="EMBL/GenBank/DDBJ databases">
        <title>The draft genome sequence of Amphritea balenae JAMM 1525T.</title>
        <authorList>
            <person name="Fang Z."/>
            <person name="Zhang Y."/>
            <person name="Han X."/>
        </authorList>
    </citation>
    <scope>NUCLEOTIDE SEQUENCE [LARGE SCALE GENOMIC DNA]</scope>
    <source>
        <strain evidence="7 8">JAMM 1525</strain>
    </source>
</reference>
<comment type="caution">
    <text evidence="7">The sequence shown here is derived from an EMBL/GenBank/DDBJ whole genome shotgun (WGS) entry which is preliminary data.</text>
</comment>
<dbReference type="InterPro" id="IPR023826">
    <property type="entry name" value="Rhom-like_SP_proteobac"/>
</dbReference>
<gene>
    <name evidence="7" type="primary">rrtA</name>
    <name evidence="7" type="ORF">EHS89_18965</name>
</gene>
<name>A0A3P1SL72_9GAMM</name>
<keyword evidence="8" id="KW-1185">Reference proteome</keyword>
<feature type="transmembrane region" description="Helical" evidence="5">
    <location>
        <begin position="183"/>
        <end position="205"/>
    </location>
</feature>
<dbReference type="SUPFAM" id="SSF144091">
    <property type="entry name" value="Rhomboid-like"/>
    <property type="match status" value="1"/>
</dbReference>
<keyword evidence="7" id="KW-0378">Hydrolase</keyword>